<proteinExistence type="predicted"/>
<organism evidence="1">
    <name type="scientific">viral metagenome</name>
    <dbReference type="NCBI Taxonomy" id="1070528"/>
    <lineage>
        <taxon>unclassified sequences</taxon>
        <taxon>metagenomes</taxon>
        <taxon>organismal metagenomes</taxon>
    </lineage>
</organism>
<protein>
    <submittedName>
        <fullName evidence="1">Uncharacterized protein</fullName>
    </submittedName>
</protein>
<evidence type="ECO:0000313" key="1">
    <source>
        <dbReference type="EMBL" id="QHU03990.1"/>
    </source>
</evidence>
<sequence>MEKLDLLDPMEKPDLQVIQDLLGPKEKLVILDQLVILGPKEKLVQLVTQVQLAILVIRELPELQLL</sequence>
<dbReference type="EMBL" id="MN740389">
    <property type="protein sequence ID" value="QHU03990.1"/>
    <property type="molecule type" value="Genomic_DNA"/>
</dbReference>
<dbReference type="AlphaFoldDB" id="A0A6C0JGL2"/>
<accession>A0A6C0JGL2</accession>
<reference evidence="1" key="1">
    <citation type="journal article" date="2020" name="Nature">
        <title>Giant virus diversity and host interactions through global metagenomics.</title>
        <authorList>
            <person name="Schulz F."/>
            <person name="Roux S."/>
            <person name="Paez-Espino D."/>
            <person name="Jungbluth S."/>
            <person name="Walsh D.A."/>
            <person name="Denef V.J."/>
            <person name="McMahon K.D."/>
            <person name="Konstantinidis K.T."/>
            <person name="Eloe-Fadrosh E.A."/>
            <person name="Kyrpides N.C."/>
            <person name="Woyke T."/>
        </authorList>
    </citation>
    <scope>NUCLEOTIDE SEQUENCE</scope>
    <source>
        <strain evidence="1">GVMAG-M-3300027708-20</strain>
    </source>
</reference>
<name>A0A6C0JGL2_9ZZZZ</name>